<proteinExistence type="inferred from homology"/>
<dbReference type="GO" id="GO:0008643">
    <property type="term" value="P:carbohydrate transport"/>
    <property type="evidence" value="ECO:0007669"/>
    <property type="project" value="InterPro"/>
</dbReference>
<comment type="caution">
    <text evidence="3">The sequence shown here is derived from an EMBL/GenBank/DDBJ whole genome shotgun (WGS) entry which is preliminary data.</text>
</comment>
<dbReference type="Gene3D" id="1.20.1250.20">
    <property type="entry name" value="MFS general substrate transporter like domains"/>
    <property type="match status" value="2"/>
</dbReference>
<feature type="transmembrane region" description="Helical" evidence="2">
    <location>
        <begin position="38"/>
        <end position="57"/>
    </location>
</feature>
<feature type="transmembrane region" description="Helical" evidence="2">
    <location>
        <begin position="186"/>
        <end position="206"/>
    </location>
</feature>
<feature type="transmembrane region" description="Helical" evidence="2">
    <location>
        <begin position="276"/>
        <end position="294"/>
    </location>
</feature>
<dbReference type="InterPro" id="IPR039672">
    <property type="entry name" value="MFS_2"/>
</dbReference>
<reference evidence="3 4" key="1">
    <citation type="submission" date="2019-02" db="EMBL/GenBank/DDBJ databases">
        <title>Prokaryotic population dynamics and viral predation in marine succession experiment using metagenomics: the confinement effect.</title>
        <authorList>
            <person name="Haro-Moreno J.M."/>
            <person name="Rodriguez-Valera F."/>
            <person name="Lopez-Perez M."/>
        </authorList>
    </citation>
    <scope>NUCLEOTIDE SEQUENCE [LARGE SCALE GENOMIC DNA]</scope>
    <source>
        <strain evidence="3">MED-G163</strain>
    </source>
</reference>
<feature type="transmembrane region" description="Helical" evidence="2">
    <location>
        <begin position="146"/>
        <end position="166"/>
    </location>
</feature>
<dbReference type="Proteomes" id="UP000315782">
    <property type="component" value="Unassembled WGS sequence"/>
</dbReference>
<feature type="transmembrane region" description="Helical" evidence="2">
    <location>
        <begin position="421"/>
        <end position="446"/>
    </location>
</feature>
<keyword evidence="2" id="KW-0812">Transmembrane</keyword>
<dbReference type="GO" id="GO:0015293">
    <property type="term" value="F:symporter activity"/>
    <property type="evidence" value="ECO:0007669"/>
    <property type="project" value="InterPro"/>
</dbReference>
<sequence>MLTNTFKANYSVGAIANGIKTDTFTFFLLFFYSRVIGLDPLLASLAIGLALIIDSFTDPLMGTISDRTNSKYGRRHPFMFVSFLPIAIFYILLFTPKPDWDLSQTQLFWWMFISASMTRIGMTLFEVPHRSFGAEITKDYIERTKLFSWREMFAWTAGISNAFLAYNVFFKSTPEYSYGQLNPDAYFPLALTGASVMVFSVLYSTISTRKEIHNLSKWSGSISLSQIFTELKIAISNKSFILFFLGSLTLSISWGLLNSLTLFINTDFWGLKGSQIGIFLYIYFGAAFLAFYITPKLVSKIGKRNFVLFCVFGVAIASPVAFISYNLGLTPEKGTTSLVLFLCFPLVFISTFSIAGNMTRDAMIGDIADEVDLQSGKRQEGVLYSAVSFVQKVNTAIGAITGGLTLWVLNITKETPTYDQAYSLFFVQGVIGPILLIIPIIFFYFYSLDINKHKEILRALKERD</sequence>
<feature type="transmembrane region" description="Helical" evidence="2">
    <location>
        <begin position="78"/>
        <end position="95"/>
    </location>
</feature>
<keyword evidence="2" id="KW-0472">Membrane</keyword>
<organism evidence="3 4">
    <name type="scientific">SAR86 cluster bacterium</name>
    <dbReference type="NCBI Taxonomy" id="2030880"/>
    <lineage>
        <taxon>Bacteria</taxon>
        <taxon>Pseudomonadati</taxon>
        <taxon>Pseudomonadota</taxon>
        <taxon>Gammaproteobacteria</taxon>
        <taxon>SAR86 cluster</taxon>
    </lineage>
</organism>
<dbReference type="GO" id="GO:0005886">
    <property type="term" value="C:plasma membrane"/>
    <property type="evidence" value="ECO:0007669"/>
    <property type="project" value="TreeGrafter"/>
</dbReference>
<protein>
    <submittedName>
        <fullName evidence="3">MFS transporter</fullName>
    </submittedName>
</protein>
<evidence type="ECO:0000256" key="2">
    <source>
        <dbReference type="SAM" id="Phobius"/>
    </source>
</evidence>
<gene>
    <name evidence="3" type="ORF">EVA96_03365</name>
</gene>
<evidence type="ECO:0000256" key="1">
    <source>
        <dbReference type="ARBA" id="ARBA00009617"/>
    </source>
</evidence>
<name>A0A520MF91_9GAMM</name>
<dbReference type="PANTHER" id="PTHR11328:SF24">
    <property type="entry name" value="MAJOR FACILITATOR SUPERFAMILY (MFS) PROFILE DOMAIN-CONTAINING PROTEIN"/>
    <property type="match status" value="1"/>
</dbReference>
<dbReference type="EMBL" id="SHBI01000027">
    <property type="protein sequence ID" value="RZO19885.1"/>
    <property type="molecule type" value="Genomic_DNA"/>
</dbReference>
<dbReference type="AlphaFoldDB" id="A0A520MF91"/>
<feature type="transmembrane region" description="Helical" evidence="2">
    <location>
        <begin position="337"/>
        <end position="355"/>
    </location>
</feature>
<feature type="transmembrane region" description="Helical" evidence="2">
    <location>
        <begin position="306"/>
        <end position="325"/>
    </location>
</feature>
<comment type="similarity">
    <text evidence="1">Belongs to the sodium:galactoside symporter (TC 2.A.2) family.</text>
</comment>
<dbReference type="PANTHER" id="PTHR11328">
    <property type="entry name" value="MAJOR FACILITATOR SUPERFAMILY DOMAIN-CONTAINING PROTEIN"/>
    <property type="match status" value="1"/>
</dbReference>
<feature type="transmembrane region" description="Helical" evidence="2">
    <location>
        <begin position="240"/>
        <end position="264"/>
    </location>
</feature>
<dbReference type="InterPro" id="IPR036259">
    <property type="entry name" value="MFS_trans_sf"/>
</dbReference>
<evidence type="ECO:0000313" key="3">
    <source>
        <dbReference type="EMBL" id="RZO19885.1"/>
    </source>
</evidence>
<dbReference type="Pfam" id="PF13347">
    <property type="entry name" value="MFS_2"/>
    <property type="match status" value="1"/>
</dbReference>
<feature type="transmembrane region" description="Helical" evidence="2">
    <location>
        <begin position="382"/>
        <end position="409"/>
    </location>
</feature>
<accession>A0A520MF91</accession>
<dbReference type="SUPFAM" id="SSF103473">
    <property type="entry name" value="MFS general substrate transporter"/>
    <property type="match status" value="1"/>
</dbReference>
<evidence type="ECO:0000313" key="4">
    <source>
        <dbReference type="Proteomes" id="UP000315782"/>
    </source>
</evidence>
<keyword evidence="2" id="KW-1133">Transmembrane helix</keyword>
<feature type="transmembrane region" description="Helical" evidence="2">
    <location>
        <begin position="107"/>
        <end position="125"/>
    </location>
</feature>